<feature type="compositionally biased region" description="Polar residues" evidence="3">
    <location>
        <begin position="309"/>
        <end position="341"/>
    </location>
</feature>
<dbReference type="SMR" id="A0A444WVR3"/>
<feature type="compositionally biased region" description="Acidic residues" evidence="3">
    <location>
        <begin position="7"/>
        <end position="37"/>
    </location>
</feature>
<dbReference type="OrthoDB" id="6259853at2759"/>
<dbReference type="SMART" id="SM00784">
    <property type="entry name" value="SPT2"/>
    <property type="match status" value="1"/>
</dbReference>
<dbReference type="Pfam" id="PF08243">
    <property type="entry name" value="SPT2"/>
    <property type="match status" value="1"/>
</dbReference>
<dbReference type="GO" id="GO:0003677">
    <property type="term" value="F:DNA binding"/>
    <property type="evidence" value="ECO:0007669"/>
    <property type="project" value="TreeGrafter"/>
</dbReference>
<feature type="region of interest" description="Disordered" evidence="3">
    <location>
        <begin position="1"/>
        <end position="89"/>
    </location>
</feature>
<feature type="region of interest" description="Disordered" evidence="3">
    <location>
        <begin position="123"/>
        <end position="154"/>
    </location>
</feature>
<comment type="caution">
    <text evidence="4">The sequence shown here is derived from an EMBL/GenBank/DDBJ whole genome shotgun (WGS) entry which is preliminary data.</text>
</comment>
<evidence type="ECO:0000313" key="4">
    <source>
        <dbReference type="EMBL" id="RYQ81557.1"/>
    </source>
</evidence>
<evidence type="ECO:0000313" key="5">
    <source>
        <dbReference type="Proteomes" id="UP000289738"/>
    </source>
</evidence>
<dbReference type="EMBL" id="SDMP01000021">
    <property type="protein sequence ID" value="RYQ81557.1"/>
    <property type="molecule type" value="Genomic_DNA"/>
</dbReference>
<gene>
    <name evidence="4" type="ORF">Ahy_Scaffold1g107450</name>
</gene>
<dbReference type="STRING" id="3818.A0A444WVR3"/>
<sequence length="481" mass="54389">MRGYDRDEYDDYEGYDDYEDEGGEEYEEEGEEAEYEEERPKPTKEEMEYLELRQKLKESIRKKMKKESSTSLSDSNSRKKLPYDNYGSFFGPSQPVISQRVIEESKSLIGNPDLAARISKAAHVNKNTNKASNGSVKSSTHSQMPKASEKQVKAQKLKVIRDYSFLMSDDAELPAPTKVSPSQNTSIRNNEGRPAQLAGRNKQLVANGGGKHVRSSGEERRAVPGGNRLPPKPDLNHKLSSASKPIRKAPEDSRKQLGSNSGNGPGRPVGPKGLPPKVPASTMGNKSSAPVMKKPVNDMHRPVNGTHRPVNSMQRPVNSMQRPVNGTQKSLPSKVHSSVRQNVDPRRDPREQNRPKLLPKQPVASTKTQINKPLKPNPKHSDPRDHRPKNKGVKRQSDDMEDEVDVRSMIRSMFNYNPNRFVDDDDDDDMEAGFDEIMQEERKSALIARKEDEEQLKLIEAEEERERRRKLAKLKKRRVGE</sequence>
<dbReference type="Proteomes" id="UP000289738">
    <property type="component" value="Unassembled WGS sequence"/>
</dbReference>
<feature type="compositionally biased region" description="Basic and acidic residues" evidence="3">
    <location>
        <begin position="343"/>
        <end position="354"/>
    </location>
</feature>
<feature type="compositionally biased region" description="Basic and acidic residues" evidence="3">
    <location>
        <begin position="38"/>
        <end position="61"/>
    </location>
</feature>
<dbReference type="InterPro" id="IPR013256">
    <property type="entry name" value="Chromatin_SPT2"/>
</dbReference>
<evidence type="ECO:0000256" key="3">
    <source>
        <dbReference type="SAM" id="MobiDB-lite"/>
    </source>
</evidence>
<comment type="similarity">
    <text evidence="1">Belongs to the SPT2 family.</text>
</comment>
<feature type="region of interest" description="Disordered" evidence="3">
    <location>
        <begin position="169"/>
        <end position="403"/>
    </location>
</feature>
<dbReference type="GO" id="GO:0042393">
    <property type="term" value="F:histone binding"/>
    <property type="evidence" value="ECO:0007669"/>
    <property type="project" value="TreeGrafter"/>
</dbReference>
<evidence type="ECO:0000256" key="2">
    <source>
        <dbReference type="ARBA" id="ARBA00023054"/>
    </source>
</evidence>
<evidence type="ECO:0000256" key="1">
    <source>
        <dbReference type="ARBA" id="ARBA00006461"/>
    </source>
</evidence>
<protein>
    <recommendedName>
        <fullName evidence="6">Protein SPT2 homolog</fullName>
    </recommendedName>
</protein>
<feature type="compositionally biased region" description="Polar residues" evidence="3">
    <location>
        <begin position="179"/>
        <end position="189"/>
    </location>
</feature>
<dbReference type="GO" id="GO:0006334">
    <property type="term" value="P:nucleosome assembly"/>
    <property type="evidence" value="ECO:0007669"/>
    <property type="project" value="TreeGrafter"/>
</dbReference>
<dbReference type="PANTHER" id="PTHR22691:SF8">
    <property type="entry name" value="PROTEIN SPT2 HOMOLOG"/>
    <property type="match status" value="1"/>
</dbReference>
<feature type="compositionally biased region" description="Polar residues" evidence="3">
    <location>
        <begin position="125"/>
        <end position="145"/>
    </location>
</feature>
<dbReference type="AlphaFoldDB" id="A0A444WVR3"/>
<proteinExistence type="inferred from homology"/>
<keyword evidence="2" id="KW-0175">Coiled coil</keyword>
<keyword evidence="5" id="KW-1185">Reference proteome</keyword>
<organism evidence="4 5">
    <name type="scientific">Arachis hypogaea</name>
    <name type="common">Peanut</name>
    <dbReference type="NCBI Taxonomy" id="3818"/>
    <lineage>
        <taxon>Eukaryota</taxon>
        <taxon>Viridiplantae</taxon>
        <taxon>Streptophyta</taxon>
        <taxon>Embryophyta</taxon>
        <taxon>Tracheophyta</taxon>
        <taxon>Spermatophyta</taxon>
        <taxon>Magnoliopsida</taxon>
        <taxon>eudicotyledons</taxon>
        <taxon>Gunneridae</taxon>
        <taxon>Pentapetalae</taxon>
        <taxon>rosids</taxon>
        <taxon>fabids</taxon>
        <taxon>Fabales</taxon>
        <taxon>Fabaceae</taxon>
        <taxon>Papilionoideae</taxon>
        <taxon>50 kb inversion clade</taxon>
        <taxon>dalbergioids sensu lato</taxon>
        <taxon>Dalbergieae</taxon>
        <taxon>Pterocarpus clade</taxon>
        <taxon>Arachis</taxon>
    </lineage>
</organism>
<evidence type="ECO:0008006" key="6">
    <source>
        <dbReference type="Google" id="ProtNLM"/>
    </source>
</evidence>
<reference evidence="4 5" key="1">
    <citation type="submission" date="2019-01" db="EMBL/GenBank/DDBJ databases">
        <title>Sequencing of cultivated peanut Arachis hypogaea provides insights into genome evolution and oil improvement.</title>
        <authorList>
            <person name="Chen X."/>
        </authorList>
    </citation>
    <scope>NUCLEOTIDE SEQUENCE [LARGE SCALE GENOMIC DNA]</scope>
    <source>
        <strain evidence="5">cv. Fuhuasheng</strain>
        <tissue evidence="4">Leaves</tissue>
    </source>
</reference>
<dbReference type="GO" id="GO:0006360">
    <property type="term" value="P:transcription by RNA polymerase I"/>
    <property type="evidence" value="ECO:0007669"/>
    <property type="project" value="TreeGrafter"/>
</dbReference>
<dbReference type="Gramene" id="arahy.Tifrunner.gnm2.ann2.Ah15g007700.1">
    <property type="protein sequence ID" value="arahy.Tifrunner.gnm2.ann2.Ah15g007700.1-CDS"/>
    <property type="gene ID" value="arahy.Tifrunner.gnm2.ann2.Ah15g007700"/>
</dbReference>
<dbReference type="Gramene" id="arahy.Tifrunner.gnm2.ann2.Ah05g007700.1">
    <property type="protein sequence ID" value="arahy.Tifrunner.gnm2.ann2.Ah05g007700.1-CDS"/>
    <property type="gene ID" value="arahy.Tifrunner.gnm2.ann2.Ah05g007700"/>
</dbReference>
<dbReference type="GO" id="GO:0005730">
    <property type="term" value="C:nucleolus"/>
    <property type="evidence" value="ECO:0007669"/>
    <property type="project" value="TreeGrafter"/>
</dbReference>
<dbReference type="PANTHER" id="PTHR22691">
    <property type="entry name" value="YEAST SPT2-RELATED"/>
    <property type="match status" value="1"/>
</dbReference>
<name>A0A444WVR3_ARAHY</name>
<accession>A0A444WVR3</accession>